<name>A0A5J4KMB8_9CHLR</name>
<dbReference type="EMBL" id="BKZW01000001">
    <property type="protein sequence ID" value="GER86296.1"/>
    <property type="molecule type" value="Genomic_DNA"/>
</dbReference>
<organism evidence="1 2">
    <name type="scientific">Dictyobacter vulcani</name>
    <dbReference type="NCBI Taxonomy" id="2607529"/>
    <lineage>
        <taxon>Bacteria</taxon>
        <taxon>Bacillati</taxon>
        <taxon>Chloroflexota</taxon>
        <taxon>Ktedonobacteria</taxon>
        <taxon>Ktedonobacterales</taxon>
        <taxon>Dictyobacteraceae</taxon>
        <taxon>Dictyobacter</taxon>
    </lineage>
</organism>
<sequence>MPWATRPPVVLRILYVQGRQKANRGSTGDSILQQTDQLRENGRFLFGRNAFDGGYE</sequence>
<dbReference type="AlphaFoldDB" id="A0A5J4KMB8"/>
<evidence type="ECO:0000313" key="2">
    <source>
        <dbReference type="Proteomes" id="UP000326912"/>
    </source>
</evidence>
<protein>
    <submittedName>
        <fullName evidence="1">Uncharacterized protein</fullName>
    </submittedName>
</protein>
<evidence type="ECO:0000313" key="1">
    <source>
        <dbReference type="EMBL" id="GER86296.1"/>
    </source>
</evidence>
<keyword evidence="2" id="KW-1185">Reference proteome</keyword>
<gene>
    <name evidence="1" type="ORF">KDW_04580</name>
</gene>
<comment type="caution">
    <text evidence="1">The sequence shown here is derived from an EMBL/GenBank/DDBJ whole genome shotgun (WGS) entry which is preliminary data.</text>
</comment>
<dbReference type="Proteomes" id="UP000326912">
    <property type="component" value="Unassembled WGS sequence"/>
</dbReference>
<accession>A0A5J4KMB8</accession>
<proteinExistence type="predicted"/>
<reference evidence="1 2" key="1">
    <citation type="submission" date="2019-10" db="EMBL/GenBank/DDBJ databases">
        <title>Dictyobacter vulcani sp. nov., within the class Ktedonobacteria, isolated from soil of volcanic Mt. Zao.</title>
        <authorList>
            <person name="Zheng Y."/>
            <person name="Wang C.M."/>
            <person name="Sakai Y."/>
            <person name="Abe K."/>
            <person name="Yokota A."/>
            <person name="Yabe S."/>
        </authorList>
    </citation>
    <scope>NUCLEOTIDE SEQUENCE [LARGE SCALE GENOMIC DNA]</scope>
    <source>
        <strain evidence="1 2">W12</strain>
    </source>
</reference>